<feature type="transmembrane region" description="Helical" evidence="5">
    <location>
        <begin position="163"/>
        <end position="186"/>
    </location>
</feature>
<dbReference type="InterPro" id="IPR007568">
    <property type="entry name" value="RTA1"/>
</dbReference>
<feature type="transmembrane region" description="Helical" evidence="5">
    <location>
        <begin position="241"/>
        <end position="261"/>
    </location>
</feature>
<reference evidence="6 7" key="1">
    <citation type="journal article" date="2024" name="Commun. Biol.">
        <title>Comparative genomic analysis of thermophilic fungi reveals convergent evolutionary adaptations and gene losses.</title>
        <authorList>
            <person name="Steindorff A.S."/>
            <person name="Aguilar-Pontes M.V."/>
            <person name="Robinson A.J."/>
            <person name="Andreopoulos B."/>
            <person name="LaButti K."/>
            <person name="Kuo A."/>
            <person name="Mondo S."/>
            <person name="Riley R."/>
            <person name="Otillar R."/>
            <person name="Haridas S."/>
            <person name="Lipzen A."/>
            <person name="Grimwood J."/>
            <person name="Schmutz J."/>
            <person name="Clum A."/>
            <person name="Reid I.D."/>
            <person name="Moisan M.C."/>
            <person name="Butler G."/>
            <person name="Nguyen T.T.M."/>
            <person name="Dewar K."/>
            <person name="Conant G."/>
            <person name="Drula E."/>
            <person name="Henrissat B."/>
            <person name="Hansel C."/>
            <person name="Singer S."/>
            <person name="Hutchinson M.I."/>
            <person name="de Vries R.P."/>
            <person name="Natvig D.O."/>
            <person name="Powell A.J."/>
            <person name="Tsang A."/>
            <person name="Grigoriev I.V."/>
        </authorList>
    </citation>
    <scope>NUCLEOTIDE SEQUENCE [LARGE SCALE GENOMIC DNA]</scope>
    <source>
        <strain evidence="6 7">CBS 494.80</strain>
    </source>
</reference>
<dbReference type="EMBL" id="JAZHXI010000012">
    <property type="protein sequence ID" value="KAL2065261.1"/>
    <property type="molecule type" value="Genomic_DNA"/>
</dbReference>
<dbReference type="PANTHER" id="PTHR31465:SF1">
    <property type="entry name" value="PROTEIN RTA1-RELATED"/>
    <property type="match status" value="1"/>
</dbReference>
<name>A0ABR4C5Q7_9HELO</name>
<feature type="transmembrane region" description="Helical" evidence="5">
    <location>
        <begin position="23"/>
        <end position="42"/>
    </location>
</feature>
<keyword evidence="2 5" id="KW-0812">Transmembrane</keyword>
<evidence type="ECO:0000256" key="2">
    <source>
        <dbReference type="ARBA" id="ARBA00022692"/>
    </source>
</evidence>
<feature type="transmembrane region" description="Helical" evidence="5">
    <location>
        <begin position="207"/>
        <end position="229"/>
    </location>
</feature>
<dbReference type="Pfam" id="PF04479">
    <property type="entry name" value="RTA1"/>
    <property type="match status" value="1"/>
</dbReference>
<evidence type="ECO:0000256" key="4">
    <source>
        <dbReference type="ARBA" id="ARBA00023136"/>
    </source>
</evidence>
<keyword evidence="4 5" id="KW-0472">Membrane</keyword>
<comment type="caution">
    <text evidence="6">The sequence shown here is derived from an EMBL/GenBank/DDBJ whole genome shotgun (WGS) entry which is preliminary data.</text>
</comment>
<gene>
    <name evidence="6" type="ORF">VTL71DRAFT_2930</name>
</gene>
<evidence type="ECO:0000313" key="6">
    <source>
        <dbReference type="EMBL" id="KAL2065261.1"/>
    </source>
</evidence>
<keyword evidence="7" id="KW-1185">Reference proteome</keyword>
<evidence type="ECO:0000256" key="1">
    <source>
        <dbReference type="ARBA" id="ARBA00004141"/>
    </source>
</evidence>
<evidence type="ECO:0000313" key="7">
    <source>
        <dbReference type="Proteomes" id="UP001595075"/>
    </source>
</evidence>
<dbReference type="PANTHER" id="PTHR31465">
    <property type="entry name" value="PROTEIN RTA1-RELATED"/>
    <property type="match status" value="1"/>
</dbReference>
<proteinExistence type="predicted"/>
<keyword evidence="3 5" id="KW-1133">Transmembrane helix</keyword>
<evidence type="ECO:0000256" key="5">
    <source>
        <dbReference type="SAM" id="Phobius"/>
    </source>
</evidence>
<feature type="transmembrane region" description="Helical" evidence="5">
    <location>
        <begin position="125"/>
        <end position="143"/>
    </location>
</feature>
<protein>
    <submittedName>
        <fullName evidence="6">Uncharacterized protein</fullName>
    </submittedName>
</protein>
<feature type="transmembrane region" description="Helical" evidence="5">
    <location>
        <begin position="84"/>
        <end position="105"/>
    </location>
</feature>
<accession>A0ABR4C5Q7</accession>
<comment type="subcellular location">
    <subcellularLocation>
        <location evidence="1">Membrane</location>
        <topology evidence="1">Multi-pass membrane protein</topology>
    </subcellularLocation>
</comment>
<evidence type="ECO:0000256" key="3">
    <source>
        <dbReference type="ARBA" id="ARBA00022989"/>
    </source>
</evidence>
<feature type="transmembrane region" description="Helical" evidence="5">
    <location>
        <begin position="49"/>
        <end position="72"/>
    </location>
</feature>
<organism evidence="6 7">
    <name type="scientific">Oculimacula yallundae</name>
    <dbReference type="NCBI Taxonomy" id="86028"/>
    <lineage>
        <taxon>Eukaryota</taxon>
        <taxon>Fungi</taxon>
        <taxon>Dikarya</taxon>
        <taxon>Ascomycota</taxon>
        <taxon>Pezizomycotina</taxon>
        <taxon>Leotiomycetes</taxon>
        <taxon>Helotiales</taxon>
        <taxon>Ploettnerulaceae</taxon>
        <taxon>Oculimacula</taxon>
    </lineage>
</organism>
<sequence length="285" mass="32111">MANDGSSTESGYDWKACRYDPSLAVAIVFIICFAVTTFIHMYQMIRTRTWYFIPLCIGGFFEMIGYIGRALSSQESPNWTLGPYIMQTLLLLIAPALFAASIYMVLGRIIELVNGEEHAIIKRRWLTKLFVCGDVLSFTLQMAGGGTMASGSLGAVKLGEKIVIVGLFIQIVFFGLFIVVASIFNFRMHRRPTEKAAERDGIWHKHLNVLYAVSALIMVRSVFRVVEYIQGNDGYLLRHEVYLYVFDAVLMLAVMVVFNFVHPSEVKACLRGGRVAKGLRMYTLE</sequence>
<dbReference type="Proteomes" id="UP001595075">
    <property type="component" value="Unassembled WGS sequence"/>
</dbReference>